<dbReference type="AlphaFoldDB" id="A0A5C3LII7"/>
<name>A0A5C3LII7_9AGAR</name>
<reference evidence="2 3" key="1">
    <citation type="journal article" date="2019" name="Nat. Ecol. Evol.">
        <title>Megaphylogeny resolves global patterns of mushroom evolution.</title>
        <authorList>
            <person name="Varga T."/>
            <person name="Krizsan K."/>
            <person name="Foldi C."/>
            <person name="Dima B."/>
            <person name="Sanchez-Garcia M."/>
            <person name="Sanchez-Ramirez S."/>
            <person name="Szollosi G.J."/>
            <person name="Szarkandi J.G."/>
            <person name="Papp V."/>
            <person name="Albert L."/>
            <person name="Andreopoulos W."/>
            <person name="Angelini C."/>
            <person name="Antonin V."/>
            <person name="Barry K.W."/>
            <person name="Bougher N.L."/>
            <person name="Buchanan P."/>
            <person name="Buyck B."/>
            <person name="Bense V."/>
            <person name="Catcheside P."/>
            <person name="Chovatia M."/>
            <person name="Cooper J."/>
            <person name="Damon W."/>
            <person name="Desjardin D."/>
            <person name="Finy P."/>
            <person name="Geml J."/>
            <person name="Haridas S."/>
            <person name="Hughes K."/>
            <person name="Justo A."/>
            <person name="Karasinski D."/>
            <person name="Kautmanova I."/>
            <person name="Kiss B."/>
            <person name="Kocsube S."/>
            <person name="Kotiranta H."/>
            <person name="LaButti K.M."/>
            <person name="Lechner B.E."/>
            <person name="Liimatainen K."/>
            <person name="Lipzen A."/>
            <person name="Lukacs Z."/>
            <person name="Mihaltcheva S."/>
            <person name="Morgado L.N."/>
            <person name="Niskanen T."/>
            <person name="Noordeloos M.E."/>
            <person name="Ohm R.A."/>
            <person name="Ortiz-Santana B."/>
            <person name="Ovrebo C."/>
            <person name="Racz N."/>
            <person name="Riley R."/>
            <person name="Savchenko A."/>
            <person name="Shiryaev A."/>
            <person name="Soop K."/>
            <person name="Spirin V."/>
            <person name="Szebenyi C."/>
            <person name="Tomsovsky M."/>
            <person name="Tulloss R.E."/>
            <person name="Uehling J."/>
            <person name="Grigoriev I.V."/>
            <person name="Vagvolgyi C."/>
            <person name="Papp T."/>
            <person name="Martin F.M."/>
            <person name="Miettinen O."/>
            <person name="Hibbett D.S."/>
            <person name="Nagy L.G."/>
        </authorList>
    </citation>
    <scope>NUCLEOTIDE SEQUENCE [LARGE SCALE GENOMIC DNA]</scope>
    <source>
        <strain evidence="2 3">CBS 166.37</strain>
    </source>
</reference>
<evidence type="ECO:0000256" key="1">
    <source>
        <dbReference type="SAM" id="Phobius"/>
    </source>
</evidence>
<proteinExistence type="predicted"/>
<dbReference type="STRING" id="68775.A0A5C3LII7"/>
<feature type="non-terminal residue" evidence="2">
    <location>
        <position position="91"/>
    </location>
</feature>
<dbReference type="EMBL" id="ML213669">
    <property type="protein sequence ID" value="TFK32610.1"/>
    <property type="molecule type" value="Genomic_DNA"/>
</dbReference>
<evidence type="ECO:0000313" key="3">
    <source>
        <dbReference type="Proteomes" id="UP000308652"/>
    </source>
</evidence>
<feature type="transmembrane region" description="Helical" evidence="1">
    <location>
        <begin position="41"/>
        <end position="63"/>
    </location>
</feature>
<keyword evidence="1" id="KW-1133">Transmembrane helix</keyword>
<dbReference type="Proteomes" id="UP000308652">
    <property type="component" value="Unassembled WGS sequence"/>
</dbReference>
<gene>
    <name evidence="2" type="ORF">BDQ12DRAFT_580178</name>
</gene>
<sequence>DPCFGHKAEADICAAFIVRTFGCSTQPEAAYASILPPLSQYIAQVVVLSNLPYSVFSATIILLQRFSSKVKEDKAFVSHRLFFATFIIAAQ</sequence>
<dbReference type="Gene3D" id="1.10.472.10">
    <property type="entry name" value="Cyclin-like"/>
    <property type="match status" value="1"/>
</dbReference>
<keyword evidence="1" id="KW-0472">Membrane</keyword>
<feature type="non-terminal residue" evidence="2">
    <location>
        <position position="1"/>
    </location>
</feature>
<organism evidence="2 3">
    <name type="scientific">Crucibulum laeve</name>
    <dbReference type="NCBI Taxonomy" id="68775"/>
    <lineage>
        <taxon>Eukaryota</taxon>
        <taxon>Fungi</taxon>
        <taxon>Dikarya</taxon>
        <taxon>Basidiomycota</taxon>
        <taxon>Agaricomycotina</taxon>
        <taxon>Agaricomycetes</taxon>
        <taxon>Agaricomycetidae</taxon>
        <taxon>Agaricales</taxon>
        <taxon>Agaricineae</taxon>
        <taxon>Nidulariaceae</taxon>
        <taxon>Crucibulum</taxon>
    </lineage>
</organism>
<keyword evidence="1" id="KW-0812">Transmembrane</keyword>
<accession>A0A5C3LII7</accession>
<protein>
    <submittedName>
        <fullName evidence="2">Uncharacterized protein</fullName>
    </submittedName>
</protein>
<dbReference type="OrthoDB" id="3039382at2759"/>
<keyword evidence="3" id="KW-1185">Reference proteome</keyword>
<evidence type="ECO:0000313" key="2">
    <source>
        <dbReference type="EMBL" id="TFK32610.1"/>
    </source>
</evidence>